<dbReference type="EC" id="5.4.99.12" evidence="4"/>
<feature type="active site" description="Nucleophile" evidence="4 5">
    <location>
        <position position="54"/>
    </location>
</feature>
<dbReference type="GO" id="GO:0016829">
    <property type="term" value="F:lyase activity"/>
    <property type="evidence" value="ECO:0007669"/>
    <property type="project" value="UniProtKB-KW"/>
</dbReference>
<dbReference type="EMBL" id="FKLO01000040">
    <property type="protein sequence ID" value="SAM62768.1"/>
    <property type="molecule type" value="Genomic_DNA"/>
</dbReference>
<dbReference type="AlphaFoldDB" id="A0A1C3H451"/>
<sequence length="265" mass="29706">MTTRYVVGLEYDGTHYAGWQRQPFFAATIQEQLECALSQVAAHPVETTCAGRTDAGVHATAQVIHFDTGAIRSDFAWLAGANRYLPADIRLQWIHAVPADFHARYSARERHYRYLIRHRAQPSALWARRCHWHKKPLDAAAMHSAAQALIGEHDFSAFRAAECQAKSPWRFIRSIDVRERHGWIAVDICGNAFLHHMVRNIVGTLLAVGDGRRDTAWPGEVLASRDRRCAGVTAPAQGLYFHGVAYPPEYALPAFPPAWIPDGFS</sequence>
<dbReference type="InterPro" id="IPR001406">
    <property type="entry name" value="PsdUridine_synth_TruA"/>
</dbReference>
<feature type="binding site" evidence="4 6">
    <location>
        <position position="112"/>
    </location>
    <ligand>
        <name>substrate</name>
    </ligand>
</feature>
<dbReference type="GO" id="GO:0160147">
    <property type="term" value="F:tRNA pseudouridine(38-40) synthase activity"/>
    <property type="evidence" value="ECO:0007669"/>
    <property type="project" value="UniProtKB-EC"/>
</dbReference>
<dbReference type="NCBIfam" id="TIGR00071">
    <property type="entry name" value="hisT_truA"/>
    <property type="match status" value="1"/>
</dbReference>
<dbReference type="InterPro" id="IPR020094">
    <property type="entry name" value="TruA/RsuA/RluB/E/F_N"/>
</dbReference>
<evidence type="ECO:0000256" key="5">
    <source>
        <dbReference type="PIRSR" id="PIRSR001430-1"/>
    </source>
</evidence>
<comment type="caution">
    <text evidence="4">Lacks conserved residue(s) required for the propagation of feature annotation.</text>
</comment>
<dbReference type="RefSeq" id="WP_079540229.1">
    <property type="nucleotide sequence ID" value="NZ_CP171111.1"/>
</dbReference>
<evidence type="ECO:0000313" key="10">
    <source>
        <dbReference type="Proteomes" id="UP000190837"/>
    </source>
</evidence>
<name>A0A1C3H451_9GAMM</name>
<dbReference type="PIRSF" id="PIRSF001430">
    <property type="entry name" value="tRNA_psdUrid_synth"/>
    <property type="match status" value="1"/>
</dbReference>
<dbReference type="Gene3D" id="3.30.70.580">
    <property type="entry name" value="Pseudouridine synthase I, catalytic domain, N-terminal subdomain"/>
    <property type="match status" value="1"/>
</dbReference>
<dbReference type="FunFam" id="3.30.70.580:FF:000001">
    <property type="entry name" value="tRNA pseudouridine synthase A"/>
    <property type="match status" value="1"/>
</dbReference>
<gene>
    <name evidence="4" type="primary">truA</name>
    <name evidence="9" type="ORF">CHUV0807_1047</name>
</gene>
<dbReference type="HAMAP" id="MF_00171">
    <property type="entry name" value="TruA"/>
    <property type="match status" value="1"/>
</dbReference>
<dbReference type="InterPro" id="IPR020097">
    <property type="entry name" value="PsdUridine_synth_TruA_a/b_dom"/>
</dbReference>
<feature type="domain" description="Pseudouridine synthase I TruA alpha/beta" evidence="8">
    <location>
        <begin position="145"/>
        <end position="247"/>
    </location>
</feature>
<dbReference type="PANTHER" id="PTHR11142">
    <property type="entry name" value="PSEUDOURIDYLATE SYNTHASE"/>
    <property type="match status" value="1"/>
</dbReference>
<evidence type="ECO:0000256" key="7">
    <source>
        <dbReference type="RuleBase" id="RU003792"/>
    </source>
</evidence>
<dbReference type="CDD" id="cd02570">
    <property type="entry name" value="PseudoU_synth_EcTruA"/>
    <property type="match status" value="1"/>
</dbReference>
<dbReference type="InterPro" id="IPR020095">
    <property type="entry name" value="PsdUridine_synth_TruA_C"/>
</dbReference>
<proteinExistence type="inferred from homology"/>
<evidence type="ECO:0000256" key="1">
    <source>
        <dbReference type="ARBA" id="ARBA00009375"/>
    </source>
</evidence>
<protein>
    <recommendedName>
        <fullName evidence="4">tRNA pseudouridine synthase A</fullName>
        <ecNumber evidence="4">5.4.99.12</ecNumber>
    </recommendedName>
    <alternativeName>
        <fullName evidence="4">tRNA pseudouridine(38-40) synthase</fullName>
    </alternativeName>
    <alternativeName>
        <fullName evidence="4">tRNA pseudouridylate synthase I</fullName>
    </alternativeName>
    <alternativeName>
        <fullName evidence="4">tRNA-uridine isomerase I</fullName>
    </alternativeName>
</protein>
<evidence type="ECO:0000259" key="8">
    <source>
        <dbReference type="Pfam" id="PF01416"/>
    </source>
</evidence>
<organism evidence="9 10">
    <name type="scientific">Cardiobacterium hominis</name>
    <dbReference type="NCBI Taxonomy" id="2718"/>
    <lineage>
        <taxon>Bacteria</taxon>
        <taxon>Pseudomonadati</taxon>
        <taxon>Pseudomonadota</taxon>
        <taxon>Gammaproteobacteria</taxon>
        <taxon>Cardiobacteriales</taxon>
        <taxon>Cardiobacteriaceae</taxon>
        <taxon>Cardiobacterium</taxon>
    </lineage>
</organism>
<dbReference type="SUPFAM" id="SSF55120">
    <property type="entry name" value="Pseudouridine synthase"/>
    <property type="match status" value="1"/>
</dbReference>
<comment type="function">
    <text evidence="4">Formation of pseudouridine at positions 38, 39 and 40 in the anticodon stem and loop of transfer RNAs.</text>
</comment>
<feature type="domain" description="Pseudouridine synthase I TruA alpha/beta" evidence="8">
    <location>
        <begin position="10"/>
        <end position="106"/>
    </location>
</feature>
<evidence type="ECO:0000256" key="2">
    <source>
        <dbReference type="ARBA" id="ARBA00022694"/>
    </source>
</evidence>
<dbReference type="InterPro" id="IPR020103">
    <property type="entry name" value="PsdUridine_synth_cat_dom_sf"/>
</dbReference>
<dbReference type="GO" id="GO:0003723">
    <property type="term" value="F:RNA binding"/>
    <property type="evidence" value="ECO:0007669"/>
    <property type="project" value="InterPro"/>
</dbReference>
<comment type="catalytic activity">
    <reaction evidence="4 7">
        <text>uridine(38/39/40) in tRNA = pseudouridine(38/39/40) in tRNA</text>
        <dbReference type="Rhea" id="RHEA:22376"/>
        <dbReference type="Rhea" id="RHEA-COMP:10085"/>
        <dbReference type="Rhea" id="RHEA-COMP:10087"/>
        <dbReference type="ChEBI" id="CHEBI:65314"/>
        <dbReference type="ChEBI" id="CHEBI:65315"/>
        <dbReference type="EC" id="5.4.99.12"/>
    </reaction>
</comment>
<keyword evidence="3 4" id="KW-0413">Isomerase</keyword>
<accession>A0A1C3H451</accession>
<evidence type="ECO:0000256" key="3">
    <source>
        <dbReference type="ARBA" id="ARBA00023235"/>
    </source>
</evidence>
<dbReference type="GO" id="GO:0031119">
    <property type="term" value="P:tRNA pseudouridine synthesis"/>
    <property type="evidence" value="ECO:0007669"/>
    <property type="project" value="UniProtKB-UniRule"/>
</dbReference>
<evidence type="ECO:0000313" key="9">
    <source>
        <dbReference type="EMBL" id="SAM62768.1"/>
    </source>
</evidence>
<evidence type="ECO:0000256" key="6">
    <source>
        <dbReference type="PIRSR" id="PIRSR001430-2"/>
    </source>
</evidence>
<comment type="subunit">
    <text evidence="4">Homodimer.</text>
</comment>
<reference evidence="10" key="1">
    <citation type="submission" date="2016-04" db="EMBL/GenBank/DDBJ databases">
        <authorList>
            <person name="Tagini F."/>
        </authorList>
    </citation>
    <scope>NUCLEOTIDE SEQUENCE [LARGE SCALE GENOMIC DNA]</scope>
    <source>
        <strain evidence="10">CHUV0807</strain>
    </source>
</reference>
<evidence type="ECO:0000256" key="4">
    <source>
        <dbReference type="HAMAP-Rule" id="MF_00171"/>
    </source>
</evidence>
<dbReference type="Proteomes" id="UP000190837">
    <property type="component" value="Unassembled WGS sequence"/>
</dbReference>
<dbReference type="PANTHER" id="PTHR11142:SF0">
    <property type="entry name" value="TRNA PSEUDOURIDINE SYNTHASE-LIKE 1"/>
    <property type="match status" value="1"/>
</dbReference>
<comment type="similarity">
    <text evidence="1 4 7">Belongs to the tRNA pseudouridine synthase TruA family.</text>
</comment>
<dbReference type="Pfam" id="PF01416">
    <property type="entry name" value="PseudoU_synth_1"/>
    <property type="match status" value="2"/>
</dbReference>
<keyword evidence="2 4" id="KW-0819">tRNA processing</keyword>
<dbReference type="Gene3D" id="3.30.70.660">
    <property type="entry name" value="Pseudouridine synthase I, catalytic domain, C-terminal subdomain"/>
    <property type="match status" value="1"/>
</dbReference>
<keyword evidence="9" id="KW-0456">Lyase</keyword>